<dbReference type="InterPro" id="IPR010200">
    <property type="entry name" value="HflC"/>
</dbReference>
<dbReference type="InterPro" id="IPR001972">
    <property type="entry name" value="Stomatin_HflK_fam"/>
</dbReference>
<feature type="domain" description="Band 7" evidence="7">
    <location>
        <begin position="23"/>
        <end position="186"/>
    </location>
</feature>
<comment type="function">
    <text evidence="6">HflC and HflK could regulate a protease.</text>
</comment>
<evidence type="ECO:0000256" key="5">
    <source>
        <dbReference type="ARBA" id="ARBA00023136"/>
    </source>
</evidence>
<evidence type="ECO:0000256" key="4">
    <source>
        <dbReference type="ARBA" id="ARBA00022989"/>
    </source>
</evidence>
<protein>
    <recommendedName>
        <fullName evidence="6">Protein HflC</fullName>
    </recommendedName>
</protein>
<dbReference type="PRINTS" id="PR00721">
    <property type="entry name" value="STOMATIN"/>
</dbReference>
<dbReference type="GO" id="GO:0016020">
    <property type="term" value="C:membrane"/>
    <property type="evidence" value="ECO:0007669"/>
    <property type="project" value="UniProtKB-SubCell"/>
</dbReference>
<comment type="caution">
    <text evidence="8">The sequence shown here is derived from an EMBL/GenBank/DDBJ whole genome shotgun (WGS) entry which is preliminary data.</text>
</comment>
<dbReference type="Pfam" id="PF01145">
    <property type="entry name" value="Band_7"/>
    <property type="match status" value="1"/>
</dbReference>
<dbReference type="RefSeq" id="WP_150043130.1">
    <property type="nucleotide sequence ID" value="NZ_OW485601.1"/>
</dbReference>
<dbReference type="AlphaFoldDB" id="A0A5M6IPE7"/>
<dbReference type="SMART" id="SM00244">
    <property type="entry name" value="PHB"/>
    <property type="match status" value="1"/>
</dbReference>
<keyword evidence="8" id="KW-0645">Protease</keyword>
<evidence type="ECO:0000256" key="1">
    <source>
        <dbReference type="ARBA" id="ARBA00004167"/>
    </source>
</evidence>
<name>A0A5M6IPE7_9PROT</name>
<dbReference type="GO" id="GO:0008233">
    <property type="term" value="F:peptidase activity"/>
    <property type="evidence" value="ECO:0007669"/>
    <property type="project" value="UniProtKB-KW"/>
</dbReference>
<dbReference type="Gene3D" id="3.30.479.30">
    <property type="entry name" value="Band 7 domain"/>
    <property type="match status" value="1"/>
</dbReference>
<dbReference type="CDD" id="cd03405">
    <property type="entry name" value="SPFH_HflC"/>
    <property type="match status" value="1"/>
</dbReference>
<dbReference type="PIRSF" id="PIRSF005651">
    <property type="entry name" value="HflC"/>
    <property type="match status" value="1"/>
</dbReference>
<evidence type="ECO:0000259" key="7">
    <source>
        <dbReference type="SMART" id="SM00244"/>
    </source>
</evidence>
<reference evidence="8 9" key="1">
    <citation type="submission" date="2019-09" db="EMBL/GenBank/DDBJ databases">
        <title>Genome sequence of Rhodovastum atsumiense, a diverse member of the Acetobacteraceae family of non-sulfur purple photosynthetic bacteria.</title>
        <authorList>
            <person name="Meyer T."/>
            <person name="Kyndt J."/>
        </authorList>
    </citation>
    <scope>NUCLEOTIDE SEQUENCE [LARGE SCALE GENOMIC DNA]</scope>
    <source>
        <strain evidence="8 9">DSM 21279</strain>
    </source>
</reference>
<dbReference type="GO" id="GO:0006508">
    <property type="term" value="P:proteolysis"/>
    <property type="evidence" value="ECO:0007669"/>
    <property type="project" value="UniProtKB-KW"/>
</dbReference>
<dbReference type="InterPro" id="IPR036013">
    <property type="entry name" value="Band_7/SPFH_dom_sf"/>
</dbReference>
<keyword evidence="8" id="KW-0378">Hydrolase</keyword>
<sequence>MNRTSIIAAAAAAVVVLAVIGVSSLFVVQQTEQVLITQFGQPIRVITKPGLHAKVPLIQAAISFDRRLLDYEVPPEEVILGDQRRLIVDTFTRFRITDPLRYYQAVGPTEEGIRARLTSVVSSSLRRVLGNEQLLNVLSSQRGRIMGLIRGQVNDEMRSFGISIEDVRIRRADLPEENTQAILSRMNSERERVARQARAEGAEASARIRADADRERTIILAEARAKADQLRGEGEGQAIAIYADAFQRDAHFFSVWRTLQAYREAFASGTSRLVLSPSDDFLQLLRHAPKPEAKAAP</sequence>
<keyword evidence="4" id="KW-1133">Transmembrane helix</keyword>
<dbReference type="PANTHER" id="PTHR42911">
    <property type="entry name" value="MODULATOR OF FTSH PROTEASE HFLC"/>
    <property type="match status" value="1"/>
</dbReference>
<evidence type="ECO:0000256" key="3">
    <source>
        <dbReference type="ARBA" id="ARBA00022692"/>
    </source>
</evidence>
<comment type="subcellular location">
    <subcellularLocation>
        <location evidence="1">Membrane</location>
        <topology evidence="1">Single-pass membrane protein</topology>
    </subcellularLocation>
</comment>
<accession>A0A5M6IPE7</accession>
<evidence type="ECO:0000256" key="2">
    <source>
        <dbReference type="ARBA" id="ARBA00007862"/>
    </source>
</evidence>
<dbReference type="SUPFAM" id="SSF117892">
    <property type="entry name" value="Band 7/SPFH domain"/>
    <property type="match status" value="1"/>
</dbReference>
<dbReference type="EMBL" id="VWPK01000044">
    <property type="protein sequence ID" value="KAA5609769.1"/>
    <property type="molecule type" value="Genomic_DNA"/>
</dbReference>
<dbReference type="OrthoDB" id="9812991at2"/>
<keyword evidence="9" id="KW-1185">Reference proteome</keyword>
<proteinExistence type="inferred from homology"/>
<dbReference type="PANTHER" id="PTHR42911:SF1">
    <property type="entry name" value="MODULATOR OF FTSH PROTEASE HFLC"/>
    <property type="match status" value="1"/>
</dbReference>
<gene>
    <name evidence="8" type="ORF">F1189_22510</name>
</gene>
<evidence type="ECO:0000313" key="8">
    <source>
        <dbReference type="EMBL" id="KAA5609769.1"/>
    </source>
</evidence>
<dbReference type="Proteomes" id="UP000325255">
    <property type="component" value="Unassembled WGS sequence"/>
</dbReference>
<keyword evidence="5" id="KW-0472">Membrane</keyword>
<organism evidence="8 9">
    <name type="scientific">Rhodovastum atsumiense</name>
    <dbReference type="NCBI Taxonomy" id="504468"/>
    <lineage>
        <taxon>Bacteria</taxon>
        <taxon>Pseudomonadati</taxon>
        <taxon>Pseudomonadota</taxon>
        <taxon>Alphaproteobacteria</taxon>
        <taxon>Acetobacterales</taxon>
        <taxon>Acetobacteraceae</taxon>
        <taxon>Rhodovastum</taxon>
    </lineage>
</organism>
<keyword evidence="3" id="KW-0812">Transmembrane</keyword>
<evidence type="ECO:0000313" key="9">
    <source>
        <dbReference type="Proteomes" id="UP000325255"/>
    </source>
</evidence>
<dbReference type="InterPro" id="IPR001107">
    <property type="entry name" value="Band_7"/>
</dbReference>
<evidence type="ECO:0000256" key="6">
    <source>
        <dbReference type="PIRNR" id="PIRNR005651"/>
    </source>
</evidence>
<comment type="similarity">
    <text evidence="2 6">Belongs to the band 7/mec-2 family. HflC subfamily.</text>
</comment>